<gene>
    <name evidence="5" type="ORF">HCN08_11185</name>
</gene>
<comment type="similarity">
    <text evidence="1">Belongs to the ATP-dependent AMP-binding enzyme family.</text>
</comment>
<feature type="domain" description="AMP-dependent synthetase/ligase" evidence="4">
    <location>
        <begin position="43"/>
        <end position="392"/>
    </location>
</feature>
<dbReference type="EMBL" id="JAATEJ010000006">
    <property type="protein sequence ID" value="NJP43965.1"/>
    <property type="molecule type" value="Genomic_DNA"/>
</dbReference>
<dbReference type="Gene3D" id="3.40.50.12780">
    <property type="entry name" value="N-terminal domain of ligase-like"/>
    <property type="match status" value="1"/>
</dbReference>
<dbReference type="CDD" id="cd04433">
    <property type="entry name" value="AFD_class_I"/>
    <property type="match status" value="1"/>
</dbReference>
<dbReference type="InterPro" id="IPR042099">
    <property type="entry name" value="ANL_N_sf"/>
</dbReference>
<dbReference type="GO" id="GO:0016874">
    <property type="term" value="F:ligase activity"/>
    <property type="evidence" value="ECO:0007669"/>
    <property type="project" value="UniProtKB-KW"/>
</dbReference>
<evidence type="ECO:0000313" key="5">
    <source>
        <dbReference type="EMBL" id="NJP43965.1"/>
    </source>
</evidence>
<evidence type="ECO:0000259" key="4">
    <source>
        <dbReference type="Pfam" id="PF00501"/>
    </source>
</evidence>
<evidence type="ECO:0000256" key="1">
    <source>
        <dbReference type="ARBA" id="ARBA00006432"/>
    </source>
</evidence>
<dbReference type="InterPro" id="IPR000873">
    <property type="entry name" value="AMP-dep_synth/lig_dom"/>
</dbReference>
<comment type="caution">
    <text evidence="5">The sequence shown here is derived from an EMBL/GenBank/DDBJ whole genome shotgun (WGS) entry which is preliminary data.</text>
</comment>
<keyword evidence="2 5" id="KW-0436">Ligase</keyword>
<sequence>MRARLAADPELGAGNVLPRLFAHGADPDGPGAAFDVPVDGHPAWQELTLGQLRDRVAARAAWWHAHGIGPRDPVAVYVSSSADCMLSFLALAWLGAIPALMNQYLPGDIAAEYVRRLRGVALVTDAEHRARLAGHDLGGPAVHADAAETGTADPADAPEPYRHHADDPIAITHSSGTTRTPAAVVHSHASLFAAMRLFRLSAPRARGAERILSALPAAHAAGISALNMALCLRSGLLFLSTQNDGAAVVRAIERWKPSGVLGFAATWAQMARLDLAGRDLDSVSLWFNTGDCAHEPHIRRLVAVGSRETVTREGVRRLPGSSFVDGLGSTEMGHSAFHITHTRTTGRYGRCVGVPHGFAEVALLDTATGREVPVGEVGQLGLKAPTLAPGYWNDSGATYRNRLAGYYLTGDLMYRDEEGYYYHVDRAVDAVDLGGGEWLYTAMSEERILAACPDVHDCTVVSAEVDGRVVTDVLLALHADADAHGDGDGDANSADAGRDRTAAVRGALTAAAAATLRNVVVISESDLITGPTGKVRKFLMRQRHRAQTAGV</sequence>
<accession>A0ABX0ZLQ1</accession>
<dbReference type="SUPFAM" id="SSF56801">
    <property type="entry name" value="Acetyl-CoA synthetase-like"/>
    <property type="match status" value="1"/>
</dbReference>
<evidence type="ECO:0000256" key="2">
    <source>
        <dbReference type="ARBA" id="ARBA00022598"/>
    </source>
</evidence>
<dbReference type="Pfam" id="PF00501">
    <property type="entry name" value="AMP-binding"/>
    <property type="match status" value="1"/>
</dbReference>
<reference evidence="5 6" key="1">
    <citation type="submission" date="2020-03" db="EMBL/GenBank/DDBJ databases">
        <title>WGS of actinomycetes isolated from Thailand.</title>
        <authorList>
            <person name="Thawai C."/>
        </authorList>
    </citation>
    <scope>NUCLEOTIDE SEQUENCE [LARGE SCALE GENOMIC DNA]</scope>
    <source>
        <strain evidence="5 6">PRB2-1</strain>
    </source>
</reference>
<name>A0ABX0ZLQ1_9ACTN</name>
<organism evidence="5 6">
    <name type="scientific">Actinacidiphila epipremni</name>
    <dbReference type="NCBI Taxonomy" id="2053013"/>
    <lineage>
        <taxon>Bacteria</taxon>
        <taxon>Bacillati</taxon>
        <taxon>Actinomycetota</taxon>
        <taxon>Actinomycetes</taxon>
        <taxon>Kitasatosporales</taxon>
        <taxon>Streptomycetaceae</taxon>
        <taxon>Actinacidiphila</taxon>
    </lineage>
</organism>
<keyword evidence="6" id="KW-1185">Reference proteome</keyword>
<protein>
    <submittedName>
        <fullName evidence="5">Acyl--CoA ligase</fullName>
    </submittedName>
</protein>
<evidence type="ECO:0000256" key="3">
    <source>
        <dbReference type="SAM" id="MobiDB-lite"/>
    </source>
</evidence>
<dbReference type="PANTHER" id="PTHR43201">
    <property type="entry name" value="ACYL-COA SYNTHETASE"/>
    <property type="match status" value="1"/>
</dbReference>
<dbReference type="PANTHER" id="PTHR43201:SF5">
    <property type="entry name" value="MEDIUM-CHAIN ACYL-COA LIGASE ACSF2, MITOCHONDRIAL"/>
    <property type="match status" value="1"/>
</dbReference>
<proteinExistence type="inferred from homology"/>
<dbReference type="Proteomes" id="UP000734511">
    <property type="component" value="Unassembled WGS sequence"/>
</dbReference>
<evidence type="ECO:0000313" key="6">
    <source>
        <dbReference type="Proteomes" id="UP000734511"/>
    </source>
</evidence>
<feature type="region of interest" description="Disordered" evidence="3">
    <location>
        <begin position="150"/>
        <end position="175"/>
    </location>
</feature>